<dbReference type="InterPro" id="IPR008913">
    <property type="entry name" value="Znf_CHY"/>
</dbReference>
<protein>
    <submittedName>
        <fullName evidence="5">CHY zinc finger protein</fullName>
    </submittedName>
</protein>
<dbReference type="PROSITE" id="PS51266">
    <property type="entry name" value="ZF_CHY"/>
    <property type="match status" value="1"/>
</dbReference>
<evidence type="ECO:0000259" key="4">
    <source>
        <dbReference type="PROSITE" id="PS51266"/>
    </source>
</evidence>
<evidence type="ECO:0000256" key="3">
    <source>
        <dbReference type="ARBA" id="ARBA00022833"/>
    </source>
</evidence>
<dbReference type="RefSeq" id="WP_310547506.1">
    <property type="nucleotide sequence ID" value="NZ_JAVKGR010000002.1"/>
</dbReference>
<dbReference type="Proteomes" id="UP001251870">
    <property type="component" value="Unassembled WGS sequence"/>
</dbReference>
<keyword evidence="1" id="KW-0479">Metal-binding</keyword>
<dbReference type="PANTHER" id="PTHR28082:SF1">
    <property type="entry name" value="HELPER OF TIM PROTEIN 13"/>
    <property type="match status" value="1"/>
</dbReference>
<dbReference type="InterPro" id="IPR037274">
    <property type="entry name" value="Znf_CHY_sf"/>
</dbReference>
<reference evidence="5 6" key="1">
    <citation type="submission" date="2023-09" db="EMBL/GenBank/DDBJ databases">
        <title>Description of three actinobacteria isolated from air of manufacturing shop in a pharmaceutical factory.</title>
        <authorList>
            <person name="Zhang D.-F."/>
        </authorList>
    </citation>
    <scope>NUCLEOTIDE SEQUENCE [LARGE SCALE GENOMIC DNA]</scope>
    <source>
        <strain evidence="5 6">LY-0111</strain>
    </source>
</reference>
<evidence type="ECO:0000313" key="5">
    <source>
        <dbReference type="EMBL" id="MDR8018513.1"/>
    </source>
</evidence>
<keyword evidence="2" id="KW-0863">Zinc-finger</keyword>
<dbReference type="Pfam" id="PF05495">
    <property type="entry name" value="zf-CHY"/>
    <property type="match status" value="1"/>
</dbReference>
<sequence>MNRDTDQLPSAHHEHLPTCAEGVGATAEDVRVRGPVVDAETRCAHYASPKDVVAIRFFCCRRWYPCLHCHAESEAHEIVPWPLDRREEVALLCGVCRRRFSIAEYMDTSTCRGCGAAFNPGCAAHYPVYFGG</sequence>
<accession>A0ABU2DPS1</accession>
<name>A0ABU2DPS1_9MICC</name>
<organism evidence="5 6">
    <name type="scientific">Nesterenkonia aerolata</name>
    <dbReference type="NCBI Taxonomy" id="3074079"/>
    <lineage>
        <taxon>Bacteria</taxon>
        <taxon>Bacillati</taxon>
        <taxon>Actinomycetota</taxon>
        <taxon>Actinomycetes</taxon>
        <taxon>Micrococcales</taxon>
        <taxon>Micrococcaceae</taxon>
        <taxon>Nesterenkonia</taxon>
    </lineage>
</organism>
<keyword evidence="6" id="KW-1185">Reference proteome</keyword>
<keyword evidence="3" id="KW-0862">Zinc</keyword>
<comment type="caution">
    <text evidence="5">The sequence shown here is derived from an EMBL/GenBank/DDBJ whole genome shotgun (WGS) entry which is preliminary data.</text>
</comment>
<dbReference type="PANTHER" id="PTHR28082">
    <property type="entry name" value="ZINC FINGER PROTEIN"/>
    <property type="match status" value="1"/>
</dbReference>
<evidence type="ECO:0000256" key="2">
    <source>
        <dbReference type="ARBA" id="ARBA00022771"/>
    </source>
</evidence>
<dbReference type="EMBL" id="JAVKGR010000002">
    <property type="protein sequence ID" value="MDR8018513.1"/>
    <property type="molecule type" value="Genomic_DNA"/>
</dbReference>
<feature type="domain" description="CHY-type" evidence="4">
    <location>
        <begin position="36"/>
        <end position="116"/>
    </location>
</feature>
<dbReference type="SUPFAM" id="SSF161219">
    <property type="entry name" value="CHY zinc finger-like"/>
    <property type="match status" value="1"/>
</dbReference>
<evidence type="ECO:0000313" key="6">
    <source>
        <dbReference type="Proteomes" id="UP001251870"/>
    </source>
</evidence>
<proteinExistence type="predicted"/>
<gene>
    <name evidence="5" type="ORF">RIL96_02900</name>
</gene>
<dbReference type="InterPro" id="IPR052604">
    <property type="entry name" value="Mito_Tim_assembly_helper"/>
</dbReference>
<evidence type="ECO:0000256" key="1">
    <source>
        <dbReference type="ARBA" id="ARBA00022723"/>
    </source>
</evidence>